<name>Q0HXX1_SHESR</name>
<proteinExistence type="predicted"/>
<protein>
    <recommendedName>
        <fullName evidence="1">MazG C-terminal domain-containing protein</fullName>
    </recommendedName>
</protein>
<accession>Q0HXX1</accession>
<gene>
    <name evidence="2" type="ordered locus">Shewmr7_1035</name>
</gene>
<dbReference type="InterPro" id="IPR041407">
    <property type="entry name" value="MazG_C"/>
</dbReference>
<reference evidence="2" key="1">
    <citation type="submission" date="2006-08" db="EMBL/GenBank/DDBJ databases">
        <title>Complete sequence of Chromosome1 of Shewanella sp. MR-7.</title>
        <authorList>
            <consortium name="US DOE Joint Genome Institute"/>
            <person name="Copeland A."/>
            <person name="Lucas S."/>
            <person name="Lapidus A."/>
            <person name="Barry K."/>
            <person name="Detter J.C."/>
            <person name="Glavina del Rio T."/>
            <person name="Hammon N."/>
            <person name="Israni S."/>
            <person name="Dalin E."/>
            <person name="Tice H."/>
            <person name="Pitluck S."/>
            <person name="Kiss H."/>
            <person name="Brettin T."/>
            <person name="Bruce D."/>
            <person name="Han C."/>
            <person name="Tapia R."/>
            <person name="Gilna P."/>
            <person name="Schmutz J."/>
            <person name="Larimer F."/>
            <person name="Land M."/>
            <person name="Hauser L."/>
            <person name="Kyrpides N."/>
            <person name="Mikhailova N."/>
            <person name="Nealson K."/>
            <person name="Konstantinidis K."/>
            <person name="Klappenbach J."/>
            <person name="Tiedje J."/>
            <person name="Richardson P."/>
        </authorList>
    </citation>
    <scope>NUCLEOTIDE SEQUENCE</scope>
    <source>
        <strain evidence="2">MR-7</strain>
    </source>
</reference>
<dbReference type="EMBL" id="CP000444">
    <property type="protein sequence ID" value="ABI42034.1"/>
    <property type="molecule type" value="Genomic_DNA"/>
</dbReference>
<dbReference type="InterPro" id="IPR011379">
    <property type="entry name" value="MazG-related_GP37"/>
</dbReference>
<feature type="domain" description="MazG C-terminal" evidence="1">
    <location>
        <begin position="198"/>
        <end position="382"/>
    </location>
</feature>
<dbReference type="SUPFAM" id="SSF101386">
    <property type="entry name" value="all-alpha NTP pyrophosphatases"/>
    <property type="match status" value="1"/>
</dbReference>
<organism evidence="2">
    <name type="scientific">Shewanella sp. (strain MR-7)</name>
    <dbReference type="NCBI Taxonomy" id="60481"/>
    <lineage>
        <taxon>Bacteria</taxon>
        <taxon>Pseudomonadati</taxon>
        <taxon>Pseudomonadota</taxon>
        <taxon>Gammaproteobacteria</taxon>
        <taxon>Alteromonadales</taxon>
        <taxon>Shewanellaceae</taxon>
        <taxon>Shewanella</taxon>
    </lineage>
</organism>
<dbReference type="Pfam" id="PF18722">
    <property type="entry name" value="MazG_C"/>
    <property type="match status" value="1"/>
</dbReference>
<dbReference type="KEGG" id="shm:Shewmr7_1035"/>
<evidence type="ECO:0000259" key="1">
    <source>
        <dbReference type="Pfam" id="PF18722"/>
    </source>
</evidence>
<sequence length="386" mass="43291">MNGSVLGNKQIVANSSTIKISDYEQAVRDTDIINQDELNPILQGLFGEVGGIMSTAKKVTRDKEAFPGSTKAAEEEFGDTLWYLAALCRRLKYPLEDIFNDATSSAMPQRVGVASDFSEGAFGQIFILPASQSIDKTMFELGHAAAALLTDSPSRDQIVNFAKSYLVSLNAANMTFSNVVRSNIKKTRGAYVEPDTSELPDFDVEYQEEERLPTKFRIRVSQRNGGKCYLQWQGVFIGDPLTDNIADADGYRFHDIFHFSYAAILHWSPVMRALIKHKRKSNPKCDESQDGGRAIVVEEGLTAWIFSRAKELNFFEGQERVSLGMLKTIEEFVAGYEVAQCPLKLWEKAILQGYEVFRAIKSSKGGWIIGDRENRTLKYEPLECEK</sequence>
<dbReference type="CDD" id="cd11541">
    <property type="entry name" value="NTP-PPase_u4"/>
    <property type="match status" value="1"/>
</dbReference>
<evidence type="ECO:0000313" key="2">
    <source>
        <dbReference type="EMBL" id="ABI42034.1"/>
    </source>
</evidence>
<dbReference type="HOGENOM" id="CLU_775924_0_0_6"/>
<dbReference type="Gene3D" id="1.10.287.1080">
    <property type="entry name" value="MazG-like"/>
    <property type="match status" value="1"/>
</dbReference>
<dbReference type="AlphaFoldDB" id="Q0HXX1"/>